<protein>
    <submittedName>
        <fullName evidence="1">Uncharacterized protein</fullName>
    </submittedName>
</protein>
<evidence type="ECO:0000313" key="1">
    <source>
        <dbReference type="EMBL" id="KAH7851198.1"/>
    </source>
</evidence>
<keyword evidence="2" id="KW-1185">Reference proteome</keyword>
<reference evidence="1 2" key="1">
    <citation type="journal article" date="2021" name="Hortic Res">
        <title>High-quality reference genome and annotation aids understanding of berry development for evergreen blueberry (Vaccinium darrowii).</title>
        <authorList>
            <person name="Yu J."/>
            <person name="Hulse-Kemp A.M."/>
            <person name="Babiker E."/>
            <person name="Staton M."/>
        </authorList>
    </citation>
    <scope>NUCLEOTIDE SEQUENCE [LARGE SCALE GENOMIC DNA]</scope>
    <source>
        <strain evidence="2">cv. NJ 8807/NJ 8810</strain>
        <tissue evidence="1">Young leaf</tissue>
    </source>
</reference>
<proteinExistence type="predicted"/>
<comment type="caution">
    <text evidence="1">The sequence shown here is derived from an EMBL/GenBank/DDBJ whole genome shotgun (WGS) entry which is preliminary data.</text>
</comment>
<gene>
    <name evidence="1" type="ORF">Vadar_008489</name>
</gene>
<dbReference type="Proteomes" id="UP000828048">
    <property type="component" value="Chromosome 8"/>
</dbReference>
<organism evidence="1 2">
    <name type="scientific">Vaccinium darrowii</name>
    <dbReference type="NCBI Taxonomy" id="229202"/>
    <lineage>
        <taxon>Eukaryota</taxon>
        <taxon>Viridiplantae</taxon>
        <taxon>Streptophyta</taxon>
        <taxon>Embryophyta</taxon>
        <taxon>Tracheophyta</taxon>
        <taxon>Spermatophyta</taxon>
        <taxon>Magnoliopsida</taxon>
        <taxon>eudicotyledons</taxon>
        <taxon>Gunneridae</taxon>
        <taxon>Pentapetalae</taxon>
        <taxon>asterids</taxon>
        <taxon>Ericales</taxon>
        <taxon>Ericaceae</taxon>
        <taxon>Vaccinioideae</taxon>
        <taxon>Vaccinieae</taxon>
        <taxon>Vaccinium</taxon>
    </lineage>
</organism>
<sequence>MLSNTQMPSIKTVISAAASAAATAMVIRSVAKDLIPREFQGYFFQKIRGFLSSFSNERTMIIEEYDGLYPNHLFQSAEVYLATVITPDTKRLRVTKPEKEKQIKVWMEKNEELNDLFCGFQIKWRLVCQQVKGKYVAGPEDYYGGSIRQTEVRFFELVFHKKIKDKVIGEYLPYILEKSKILKEENKTLKLWTLKNERGGPRRNPWQSVNLDHPATFDTLAMESDAKETVMADLQRAAAATAMATVRVMDPFRHNQGSSGVTLSGLLNFIDGLWSSCGDERIIVFTTNHKEKLDPALLRPGRMDMHIHMSYCTPCGFKMLAKNYLGISEHPLFSEIELLIEMKKVTPAEIGEQLMKNEEAEIALRGLLEFLEEKKESEEVKDGEIAEENESGSGSAIEDKKEDLVPVKKN</sequence>
<name>A0ACB7YCB6_9ERIC</name>
<evidence type="ECO:0000313" key="2">
    <source>
        <dbReference type="Proteomes" id="UP000828048"/>
    </source>
</evidence>
<accession>A0ACB7YCB6</accession>
<dbReference type="EMBL" id="CM037158">
    <property type="protein sequence ID" value="KAH7851198.1"/>
    <property type="molecule type" value="Genomic_DNA"/>
</dbReference>